<organism evidence="1 2">
    <name type="scientific">Vitreoscilla massiliensis</name>
    <dbReference type="NCBI Taxonomy" id="1689272"/>
    <lineage>
        <taxon>Bacteria</taxon>
        <taxon>Pseudomonadati</taxon>
        <taxon>Pseudomonadota</taxon>
        <taxon>Betaproteobacteria</taxon>
        <taxon>Neisseriales</taxon>
        <taxon>Neisseriaceae</taxon>
        <taxon>Vitreoscilla</taxon>
    </lineage>
</organism>
<sequence length="104" mass="11258">MTQVQQEVQRIKLRDGSLGVNSAAIVVNVQNVLTDSKAQGMINENGLNQYYGFNVVAGTSSGQYFFNITPINTSKKGLYVDQSGNAFKCPDANSVTSRTGCEKM</sequence>
<dbReference type="InterPro" id="IPR038415">
    <property type="entry name" value="Pilin_PilX-like_sf"/>
</dbReference>
<evidence type="ECO:0000313" key="1">
    <source>
        <dbReference type="EMBL" id="UOO91271.1"/>
    </source>
</evidence>
<accession>A0ABY4E662</accession>
<proteinExistence type="predicted"/>
<keyword evidence="2" id="KW-1185">Reference proteome</keyword>
<gene>
    <name evidence="1" type="ORF">LVJ82_13240</name>
</gene>
<reference evidence="1 2" key="1">
    <citation type="journal article" date="2022" name="Res Sq">
        <title>Evolution of multicellular longitudinally dividing oral cavity symbionts (Neisseriaceae).</title>
        <authorList>
            <person name="Nyongesa S."/>
            <person name="Weber P."/>
            <person name="Bernet E."/>
            <person name="Pullido F."/>
            <person name="Nieckarz M."/>
            <person name="Delaby M."/>
            <person name="Nieves C."/>
            <person name="Viehboeck T."/>
            <person name="Krause N."/>
            <person name="Rivera-Millot A."/>
            <person name="Nakamura A."/>
            <person name="Vischer N."/>
            <person name="VanNieuwenhze M."/>
            <person name="Brun Y."/>
            <person name="Cava F."/>
            <person name="Bulgheresi S."/>
            <person name="Veyrier F."/>
        </authorList>
    </citation>
    <scope>NUCLEOTIDE SEQUENCE [LARGE SCALE GENOMIC DNA]</scope>
    <source>
        <strain evidence="1 2">SN4</strain>
    </source>
</reference>
<evidence type="ECO:0000313" key="2">
    <source>
        <dbReference type="Proteomes" id="UP000832011"/>
    </source>
</evidence>
<dbReference type="Proteomes" id="UP000832011">
    <property type="component" value="Chromosome"/>
</dbReference>
<name>A0ABY4E662_9NEIS</name>
<protein>
    <submittedName>
        <fullName evidence="1">Uncharacterized protein</fullName>
    </submittedName>
</protein>
<dbReference type="EMBL" id="CP091511">
    <property type="protein sequence ID" value="UOO91271.1"/>
    <property type="molecule type" value="Genomic_DNA"/>
</dbReference>
<dbReference type="Gene3D" id="3.30.540.20">
    <property type="match status" value="1"/>
</dbReference>